<evidence type="ECO:0000259" key="2">
    <source>
        <dbReference type="Pfam" id="PF08241"/>
    </source>
</evidence>
<dbReference type="InterPro" id="IPR029063">
    <property type="entry name" value="SAM-dependent_MTases_sf"/>
</dbReference>
<accession>A0A1U9LDD4</accession>
<organism evidence="3 4">
    <name type="scientific">Acetobacter persici</name>
    <dbReference type="NCBI Taxonomy" id="1076596"/>
    <lineage>
        <taxon>Bacteria</taxon>
        <taxon>Pseudomonadati</taxon>
        <taxon>Pseudomonadota</taxon>
        <taxon>Alphaproteobacteria</taxon>
        <taxon>Acetobacterales</taxon>
        <taxon>Acetobacteraceae</taxon>
        <taxon>Acetobacter</taxon>
    </lineage>
</organism>
<sequence length="278" mass="30794">MHKAIPPSADAFYQTHEGQTCAALLRERLHWFWPDLRGQRVLGLGYAGPYLAAWRGRGALCISARTPEHRPDFSSNAGFSPHSASASAPEPFREKAPERECLVDPYALPFDDGTFDRIVLVHACREADQMVPLLRAAGRVLKDDGRMLLILPSKLGGRFRQKDTPFVQDVACSRTSLRTTLGHAMLFPERRDEALFLPARQACASVRRGRRSDIAGKVLSPGLGSLMLVEAVKDLFSGTALPVQARRPWLRKILCPSEEVSAQNGETPPKNATYRPEI</sequence>
<dbReference type="STRING" id="1076596.A0U91_04205"/>
<dbReference type="EMBL" id="CP014687">
    <property type="protein sequence ID" value="AQT04320.1"/>
    <property type="molecule type" value="Genomic_DNA"/>
</dbReference>
<dbReference type="RefSeq" id="WP_077930202.1">
    <property type="nucleotide sequence ID" value="NZ_CP014687.1"/>
</dbReference>
<gene>
    <name evidence="3" type="ORF">A0U91_04205</name>
</gene>
<dbReference type="AlphaFoldDB" id="A0A1U9LDD4"/>
<dbReference type="KEGG" id="aper:A0U91_04205"/>
<evidence type="ECO:0000313" key="3">
    <source>
        <dbReference type="EMBL" id="AQT04320.1"/>
    </source>
</evidence>
<feature type="domain" description="Methyltransferase type 11" evidence="2">
    <location>
        <begin position="93"/>
        <end position="148"/>
    </location>
</feature>
<dbReference type="SUPFAM" id="SSF53335">
    <property type="entry name" value="S-adenosyl-L-methionine-dependent methyltransferases"/>
    <property type="match status" value="1"/>
</dbReference>
<dbReference type="InterPro" id="IPR013216">
    <property type="entry name" value="Methyltransf_11"/>
</dbReference>
<evidence type="ECO:0000313" key="4">
    <source>
        <dbReference type="Proteomes" id="UP000189055"/>
    </source>
</evidence>
<evidence type="ECO:0000256" key="1">
    <source>
        <dbReference type="SAM" id="MobiDB-lite"/>
    </source>
</evidence>
<proteinExistence type="predicted"/>
<feature type="region of interest" description="Disordered" evidence="1">
    <location>
        <begin position="72"/>
        <end position="95"/>
    </location>
</feature>
<dbReference type="Proteomes" id="UP000189055">
    <property type="component" value="Chromosome"/>
</dbReference>
<protein>
    <recommendedName>
        <fullName evidence="2">Methyltransferase type 11 domain-containing protein</fullName>
    </recommendedName>
</protein>
<dbReference type="Gene3D" id="3.40.50.150">
    <property type="entry name" value="Vaccinia Virus protein VP39"/>
    <property type="match status" value="1"/>
</dbReference>
<dbReference type="GO" id="GO:0008757">
    <property type="term" value="F:S-adenosylmethionine-dependent methyltransferase activity"/>
    <property type="evidence" value="ECO:0007669"/>
    <property type="project" value="InterPro"/>
</dbReference>
<dbReference type="Pfam" id="PF08241">
    <property type="entry name" value="Methyltransf_11"/>
    <property type="match status" value="1"/>
</dbReference>
<name>A0A1U9LDD4_9PROT</name>
<reference evidence="3 4" key="1">
    <citation type="submission" date="2016-03" db="EMBL/GenBank/DDBJ databases">
        <title>Acetic acid bacteria sequencing.</title>
        <authorList>
            <person name="Brandt J."/>
            <person name="Jakob F."/>
            <person name="Vogel R.F."/>
        </authorList>
    </citation>
    <scope>NUCLEOTIDE SEQUENCE [LARGE SCALE GENOMIC DNA]</scope>
    <source>
        <strain evidence="3 4">TMW2.1084</strain>
    </source>
</reference>